<proteinExistence type="inferred from homology"/>
<dbReference type="InterPro" id="IPR027417">
    <property type="entry name" value="P-loop_NTPase"/>
</dbReference>
<dbReference type="Pfam" id="PF03976">
    <property type="entry name" value="PPK2"/>
    <property type="match status" value="1"/>
</dbReference>
<evidence type="ECO:0000256" key="7">
    <source>
        <dbReference type="SAM" id="MobiDB-lite"/>
    </source>
</evidence>
<evidence type="ECO:0000256" key="1">
    <source>
        <dbReference type="ARBA" id="ARBA00009924"/>
    </source>
</evidence>
<comment type="subunit">
    <text evidence="6">Homotetramer.</text>
</comment>
<dbReference type="GO" id="GO:0008976">
    <property type="term" value="F:polyphosphate kinase activity"/>
    <property type="evidence" value="ECO:0007669"/>
    <property type="project" value="UniProtKB-UniRule"/>
</dbReference>
<keyword evidence="10" id="KW-1185">Reference proteome</keyword>
<organism evidence="9 10">
    <name type="scientific">Beijerinckia indica subsp. indica (strain ATCC 9039 / DSM 1715 / NCIMB 8712)</name>
    <dbReference type="NCBI Taxonomy" id="395963"/>
    <lineage>
        <taxon>Bacteria</taxon>
        <taxon>Pseudomonadati</taxon>
        <taxon>Pseudomonadota</taxon>
        <taxon>Alphaproteobacteria</taxon>
        <taxon>Hyphomicrobiales</taxon>
        <taxon>Beijerinckiaceae</taxon>
        <taxon>Beijerinckia</taxon>
    </lineage>
</organism>
<dbReference type="EMBL" id="CP001016">
    <property type="protein sequence ID" value="ACB96755.1"/>
    <property type="molecule type" value="Genomic_DNA"/>
</dbReference>
<sequence>MNSGKQSGESERRKRKKAQRIAEARPLPAKISIAIDVDELPAKIRSAALGSGHFPYAEKLDPDLYQDQLECLQIELVKMLDWVKRKGERVIILFEGRDGAGKGGTIQRLTEHLNPRSVRIVALAAPTPREAGEWYFQRYIEHLPTKGEIVVLDRSWYNRAGVECVFGFCTPEQTRGFLAEAPNFEAMLARDGIRIIKLFLAVGREMQIMRLHARWLDPLNRWKLSALDFKAVDHFDDYSAAFAAMFKATDHAAAPWTIVLANDKKRLRLETIRHVLEMIPYDNKNIEEIGETDRKIVLSAATYLDMGVL</sequence>
<dbReference type="GO" id="GO:0006754">
    <property type="term" value="P:ATP biosynthetic process"/>
    <property type="evidence" value="ECO:0007669"/>
    <property type="project" value="UniProtKB-KW"/>
</dbReference>
<feature type="region of interest" description="Disordered" evidence="7">
    <location>
        <begin position="1"/>
        <end position="21"/>
    </location>
</feature>
<reference evidence="10" key="1">
    <citation type="submission" date="2008-03" db="EMBL/GenBank/DDBJ databases">
        <title>Complete sequence of chromosome of Beijerinckia indica subsp. indica ATCC 9039.</title>
        <authorList>
            <consortium name="US DOE Joint Genome Institute"/>
            <person name="Copeland A."/>
            <person name="Lucas S."/>
            <person name="Lapidus A."/>
            <person name="Glavina del Rio T."/>
            <person name="Dalin E."/>
            <person name="Tice H."/>
            <person name="Bruce D."/>
            <person name="Goodwin L."/>
            <person name="Pitluck S."/>
            <person name="LaButti K."/>
            <person name="Schmutz J."/>
            <person name="Larimer F."/>
            <person name="Land M."/>
            <person name="Hauser L."/>
            <person name="Kyrpides N."/>
            <person name="Mikhailova N."/>
            <person name="Dunfield P.F."/>
            <person name="Dedysh S.N."/>
            <person name="Liesack W."/>
            <person name="Saw J.H."/>
            <person name="Alam M."/>
            <person name="Chen Y."/>
            <person name="Murrell J.C."/>
            <person name="Richardson P."/>
        </authorList>
    </citation>
    <scope>NUCLEOTIDE SEQUENCE [LARGE SCALE GENOMIC DNA]</scope>
    <source>
        <strain evidence="10">ATCC 9039 / DSM 1715 / NCIMB 8712</strain>
    </source>
</reference>
<comment type="catalytic activity">
    <reaction evidence="5">
        <text>[phosphate](n) + ATP = [phosphate](n+1) + ADP</text>
        <dbReference type="Rhea" id="RHEA:19573"/>
        <dbReference type="Rhea" id="RHEA-COMP:9859"/>
        <dbReference type="Rhea" id="RHEA-COMP:14280"/>
        <dbReference type="ChEBI" id="CHEBI:16838"/>
        <dbReference type="ChEBI" id="CHEBI:30616"/>
        <dbReference type="ChEBI" id="CHEBI:456216"/>
    </reaction>
    <physiologicalReaction direction="right-to-left" evidence="5">
        <dbReference type="Rhea" id="RHEA:19575"/>
    </physiologicalReaction>
</comment>
<gene>
    <name evidence="9" type="ordered locus">Bind_3195</name>
</gene>
<protein>
    <recommendedName>
        <fullName evidence="6">ADP/GDP-polyphosphate phosphotransferase</fullName>
        <ecNumber evidence="6">2.7.4.-</ecNumber>
    </recommendedName>
    <alternativeName>
        <fullName evidence="6">Polyphosphate kinase PPK2</fullName>
    </alternativeName>
</protein>
<dbReference type="InterPro" id="IPR022488">
    <property type="entry name" value="PPK2-related"/>
</dbReference>
<dbReference type="EC" id="2.7.4.-" evidence="6"/>
<dbReference type="KEGG" id="bid:Bind_3195"/>
<accession>B2ICZ0</accession>
<keyword evidence="3 6" id="KW-0418">Kinase</keyword>
<keyword evidence="2 6" id="KW-0808">Transferase</keyword>
<dbReference type="Gene3D" id="3.40.50.300">
    <property type="entry name" value="P-loop containing nucleotide triphosphate hydrolases"/>
    <property type="match status" value="1"/>
</dbReference>
<dbReference type="SUPFAM" id="SSF52540">
    <property type="entry name" value="P-loop containing nucleoside triphosphate hydrolases"/>
    <property type="match status" value="1"/>
</dbReference>
<dbReference type="eggNOG" id="COG2326">
    <property type="taxonomic scope" value="Bacteria"/>
</dbReference>
<dbReference type="STRING" id="395963.Bind_3195"/>
<dbReference type="AlphaFoldDB" id="B2ICZ0"/>
<evidence type="ECO:0000259" key="8">
    <source>
        <dbReference type="Pfam" id="PF03976"/>
    </source>
</evidence>
<dbReference type="OrthoDB" id="9775224at2"/>
<evidence type="ECO:0000313" key="9">
    <source>
        <dbReference type="EMBL" id="ACB96755.1"/>
    </source>
</evidence>
<evidence type="ECO:0000256" key="5">
    <source>
        <dbReference type="ARBA" id="ARBA00024500"/>
    </source>
</evidence>
<comment type="function">
    <text evidence="6">Uses inorganic polyphosphate (polyP) as a donor to convert GDP to GTP or ADP to ATP.</text>
</comment>
<name>B2ICZ0_BEII9</name>
<comment type="similarity">
    <text evidence="1 6">Belongs to the polyphosphate kinase 2 (PPK2) family. Class I subfamily.</text>
</comment>
<evidence type="ECO:0000313" key="10">
    <source>
        <dbReference type="Proteomes" id="UP000001695"/>
    </source>
</evidence>
<reference evidence="9 10" key="2">
    <citation type="journal article" date="2010" name="J. Bacteriol.">
        <title>Complete genome sequence of Beijerinckia indica subsp. indica.</title>
        <authorList>
            <person name="Tamas I."/>
            <person name="Dedysh S.N."/>
            <person name="Liesack W."/>
            <person name="Stott M.B."/>
            <person name="Alam M."/>
            <person name="Murrell J.C."/>
            <person name="Dunfield P.F."/>
        </authorList>
    </citation>
    <scope>NUCLEOTIDE SEQUENCE [LARGE SCALE GENOMIC DNA]</scope>
    <source>
        <strain evidence="10">ATCC 9039 / DSM 1715 / NCIMB 8712</strain>
    </source>
</reference>
<dbReference type="HOGENOM" id="CLU_048699_2_0_5"/>
<evidence type="ECO:0000256" key="2">
    <source>
        <dbReference type="ARBA" id="ARBA00022679"/>
    </source>
</evidence>
<evidence type="ECO:0000256" key="4">
    <source>
        <dbReference type="ARBA" id="ARBA00023310"/>
    </source>
</evidence>
<dbReference type="RefSeq" id="WP_012386103.1">
    <property type="nucleotide sequence ID" value="NC_010581.1"/>
</dbReference>
<dbReference type="PANTHER" id="PTHR34383">
    <property type="entry name" value="POLYPHOSPHATE:AMP PHOSPHOTRANSFERASE-RELATED"/>
    <property type="match status" value="1"/>
</dbReference>
<dbReference type="Proteomes" id="UP000001695">
    <property type="component" value="Chromosome"/>
</dbReference>
<keyword evidence="4" id="KW-0066">ATP synthesis</keyword>
<evidence type="ECO:0000256" key="3">
    <source>
        <dbReference type="ARBA" id="ARBA00022777"/>
    </source>
</evidence>
<evidence type="ECO:0000256" key="6">
    <source>
        <dbReference type="RuleBase" id="RU369062"/>
    </source>
</evidence>
<dbReference type="PANTHER" id="PTHR34383:SF1">
    <property type="entry name" value="ADP-POLYPHOSPHATE PHOSPHOTRANSFERASE"/>
    <property type="match status" value="1"/>
</dbReference>
<dbReference type="InterPro" id="IPR022486">
    <property type="entry name" value="PPK2_PA0141"/>
</dbReference>
<dbReference type="NCBIfam" id="TIGR03707">
    <property type="entry name" value="PPK2_P_aer"/>
    <property type="match status" value="1"/>
</dbReference>
<feature type="domain" description="Polyphosphate kinase-2-related" evidence="8">
    <location>
        <begin position="60"/>
        <end position="285"/>
    </location>
</feature>